<feature type="domain" description="Carboxylesterase type B" evidence="4">
    <location>
        <begin position="53"/>
        <end position="535"/>
    </location>
</feature>
<evidence type="ECO:0000256" key="2">
    <source>
        <dbReference type="ARBA" id="ARBA00022801"/>
    </source>
</evidence>
<comment type="similarity">
    <text evidence="1 3">Belongs to the type-B carboxylesterase/lipase family.</text>
</comment>
<dbReference type="Pfam" id="PF00135">
    <property type="entry name" value="COesterase"/>
    <property type="match status" value="1"/>
</dbReference>
<keyword evidence="6" id="KW-1185">Reference proteome</keyword>
<organism evidence="5 6">
    <name type="scientific">Aplosporella prunicola CBS 121167</name>
    <dbReference type="NCBI Taxonomy" id="1176127"/>
    <lineage>
        <taxon>Eukaryota</taxon>
        <taxon>Fungi</taxon>
        <taxon>Dikarya</taxon>
        <taxon>Ascomycota</taxon>
        <taxon>Pezizomycotina</taxon>
        <taxon>Dothideomycetes</taxon>
        <taxon>Dothideomycetes incertae sedis</taxon>
        <taxon>Botryosphaeriales</taxon>
        <taxon>Aplosporellaceae</taxon>
        <taxon>Aplosporella</taxon>
    </lineage>
</organism>
<dbReference type="SUPFAM" id="SSF53474">
    <property type="entry name" value="alpha/beta-Hydrolases"/>
    <property type="match status" value="1"/>
</dbReference>
<dbReference type="InterPro" id="IPR002018">
    <property type="entry name" value="CarbesteraseB"/>
</dbReference>
<dbReference type="PROSITE" id="PS00122">
    <property type="entry name" value="CARBOXYLESTERASE_B_1"/>
    <property type="match status" value="1"/>
</dbReference>
<reference evidence="5" key="1">
    <citation type="journal article" date="2020" name="Stud. Mycol.">
        <title>101 Dothideomycetes genomes: a test case for predicting lifestyles and emergence of pathogens.</title>
        <authorList>
            <person name="Haridas S."/>
            <person name="Albert R."/>
            <person name="Binder M."/>
            <person name="Bloem J."/>
            <person name="Labutti K."/>
            <person name="Salamov A."/>
            <person name="Andreopoulos B."/>
            <person name="Baker S."/>
            <person name="Barry K."/>
            <person name="Bills G."/>
            <person name="Bluhm B."/>
            <person name="Cannon C."/>
            <person name="Castanera R."/>
            <person name="Culley D."/>
            <person name="Daum C."/>
            <person name="Ezra D."/>
            <person name="Gonzalez J."/>
            <person name="Henrissat B."/>
            <person name="Kuo A."/>
            <person name="Liang C."/>
            <person name="Lipzen A."/>
            <person name="Lutzoni F."/>
            <person name="Magnuson J."/>
            <person name="Mondo S."/>
            <person name="Nolan M."/>
            <person name="Ohm R."/>
            <person name="Pangilinan J."/>
            <person name="Park H.-J."/>
            <person name="Ramirez L."/>
            <person name="Alfaro M."/>
            <person name="Sun H."/>
            <person name="Tritt A."/>
            <person name="Yoshinaga Y."/>
            <person name="Zwiers L.-H."/>
            <person name="Turgeon B."/>
            <person name="Goodwin S."/>
            <person name="Spatafora J."/>
            <person name="Crous P."/>
            <person name="Grigoriev I."/>
        </authorList>
    </citation>
    <scope>NUCLEOTIDE SEQUENCE</scope>
    <source>
        <strain evidence="5">CBS 121167</strain>
    </source>
</reference>
<feature type="signal peptide" evidence="3">
    <location>
        <begin position="1"/>
        <end position="21"/>
    </location>
</feature>
<sequence>MHIPLLRLVLASPASTGLTSSSFVTNPTSTLSPAAPTASLPAYGTFAGTTINATLKGDAFRSGGAVEAWLGIPYASQPVGEDRFRPVGAPEAFVGTRGTKDYGRVCVQDPSSFHADEDYEQGEDCLSVNVFRPVGAGGNEEGEEKELLPVLVWIHGGGFVSGSARSFDGATFVSEAVEGVVVVTFNYRLNSLGFLPSSLFERHDLLNLGLTDQRRLLAFVQRYIAAFGGDPARVTLGGRSAGAHSTGLHLYHNYGDAAGVGPGFAQAILQSGSATGRSFPGAEYPLYKQQFATFCQSVGCGALSSADDDSDSGSADADADAALLACLRAAPIDAIRAASSALFNASDYAITWPFQPTRGGPLLERAGSVSAANGTFYRLPMLTTNVPDEAKYYSPALATDAEFLAFLKNLIPGLSAQDLADLEELYPDPETNKDGPYVGSPNATQYDRVSAALTDYMYACAGVDQAVRLSAAGAPVWKALFATNNSFPAWEGVPHTADTKYTWNDPTVQYPEIGKLLHTYFANFVIHGDPNGPNAKSAGAGEGGRAGGWRVGETAQQPLNASPVWPRFVDALEAGRPGLQLRIEPFGQTRVEGDARRRPQCEWWRDEERAVRLEK</sequence>
<evidence type="ECO:0000259" key="4">
    <source>
        <dbReference type="Pfam" id="PF00135"/>
    </source>
</evidence>
<name>A0A6A6B3U9_9PEZI</name>
<dbReference type="Proteomes" id="UP000799438">
    <property type="component" value="Unassembled WGS sequence"/>
</dbReference>
<dbReference type="EC" id="3.1.1.-" evidence="3"/>
<evidence type="ECO:0000256" key="1">
    <source>
        <dbReference type="ARBA" id="ARBA00005964"/>
    </source>
</evidence>
<dbReference type="InterPro" id="IPR050309">
    <property type="entry name" value="Type-B_Carboxylest/Lipase"/>
</dbReference>
<evidence type="ECO:0000313" key="5">
    <source>
        <dbReference type="EMBL" id="KAF2137401.1"/>
    </source>
</evidence>
<dbReference type="EMBL" id="ML995503">
    <property type="protein sequence ID" value="KAF2137401.1"/>
    <property type="molecule type" value="Genomic_DNA"/>
</dbReference>
<protein>
    <recommendedName>
        <fullName evidence="3">Carboxylic ester hydrolase</fullName>
        <ecNumber evidence="3">3.1.1.-</ecNumber>
    </recommendedName>
</protein>
<dbReference type="PANTHER" id="PTHR11559">
    <property type="entry name" value="CARBOXYLESTERASE"/>
    <property type="match status" value="1"/>
</dbReference>
<gene>
    <name evidence="5" type="ORF">K452DRAFT_278649</name>
</gene>
<evidence type="ECO:0000313" key="6">
    <source>
        <dbReference type="Proteomes" id="UP000799438"/>
    </source>
</evidence>
<dbReference type="Gene3D" id="3.40.50.1820">
    <property type="entry name" value="alpha/beta hydrolase"/>
    <property type="match status" value="1"/>
</dbReference>
<dbReference type="InterPro" id="IPR029058">
    <property type="entry name" value="AB_hydrolase_fold"/>
</dbReference>
<keyword evidence="3" id="KW-0732">Signal</keyword>
<feature type="chain" id="PRO_5025709154" description="Carboxylic ester hydrolase" evidence="3">
    <location>
        <begin position="22"/>
        <end position="615"/>
    </location>
</feature>
<proteinExistence type="inferred from homology"/>
<dbReference type="GeneID" id="54296870"/>
<evidence type="ECO:0000256" key="3">
    <source>
        <dbReference type="RuleBase" id="RU361235"/>
    </source>
</evidence>
<dbReference type="OrthoDB" id="6846267at2759"/>
<dbReference type="InterPro" id="IPR019826">
    <property type="entry name" value="Carboxylesterase_B_AS"/>
</dbReference>
<dbReference type="GO" id="GO:0016787">
    <property type="term" value="F:hydrolase activity"/>
    <property type="evidence" value="ECO:0007669"/>
    <property type="project" value="UniProtKB-KW"/>
</dbReference>
<accession>A0A6A6B3U9</accession>
<dbReference type="RefSeq" id="XP_033393117.1">
    <property type="nucleotide sequence ID" value="XM_033539374.1"/>
</dbReference>
<dbReference type="AlphaFoldDB" id="A0A6A6B3U9"/>
<keyword evidence="2 3" id="KW-0378">Hydrolase</keyword>